<dbReference type="KEGG" id="nhu:H0264_29405"/>
<evidence type="ECO:0000256" key="3">
    <source>
        <dbReference type="ARBA" id="ARBA00023163"/>
    </source>
</evidence>
<dbReference type="InterPro" id="IPR026881">
    <property type="entry name" value="WYL_dom"/>
</dbReference>
<dbReference type="PROSITE" id="PS00894">
    <property type="entry name" value="HTH_DEOR_1"/>
    <property type="match status" value="1"/>
</dbReference>
<evidence type="ECO:0000256" key="1">
    <source>
        <dbReference type="ARBA" id="ARBA00023015"/>
    </source>
</evidence>
<dbReference type="Pfam" id="PF13280">
    <property type="entry name" value="WYL"/>
    <property type="match status" value="1"/>
</dbReference>
<evidence type="ECO:0000313" key="6">
    <source>
        <dbReference type="Proteomes" id="UP000515512"/>
    </source>
</evidence>
<name>A0A7D6ZEY3_9NOCA</name>
<dbReference type="Proteomes" id="UP000515512">
    <property type="component" value="Chromosome"/>
</dbReference>
<dbReference type="PANTHER" id="PTHR34580">
    <property type="match status" value="1"/>
</dbReference>
<dbReference type="InterPro" id="IPR036390">
    <property type="entry name" value="WH_DNA-bd_sf"/>
</dbReference>
<dbReference type="InterPro" id="IPR028349">
    <property type="entry name" value="PafC-like"/>
</dbReference>
<accession>A0A7D6ZEY3</accession>
<evidence type="ECO:0000313" key="5">
    <source>
        <dbReference type="EMBL" id="QLY29359.1"/>
    </source>
</evidence>
<dbReference type="InterPro" id="IPR018356">
    <property type="entry name" value="Tscrpt_reg_HTH_DeoR_CS"/>
</dbReference>
<protein>
    <submittedName>
        <fullName evidence="5">YafY family transcriptional regulator</fullName>
    </submittedName>
</protein>
<keyword evidence="2" id="KW-0238">DNA-binding</keyword>
<keyword evidence="6" id="KW-1185">Reference proteome</keyword>
<dbReference type="PANTHER" id="PTHR34580:SF3">
    <property type="entry name" value="PROTEIN PAFB"/>
    <property type="match status" value="1"/>
</dbReference>
<dbReference type="EMBL" id="CP059399">
    <property type="protein sequence ID" value="QLY29359.1"/>
    <property type="molecule type" value="Genomic_DNA"/>
</dbReference>
<proteinExistence type="predicted"/>
<evidence type="ECO:0000259" key="4">
    <source>
        <dbReference type="PROSITE" id="PS51000"/>
    </source>
</evidence>
<dbReference type="GO" id="GO:0003677">
    <property type="term" value="F:DNA binding"/>
    <property type="evidence" value="ECO:0007669"/>
    <property type="project" value="UniProtKB-KW"/>
</dbReference>
<gene>
    <name evidence="5" type="ORF">H0264_29405</name>
</gene>
<dbReference type="InterPro" id="IPR001034">
    <property type="entry name" value="DeoR_HTH"/>
</dbReference>
<feature type="domain" description="HTH deoR-type" evidence="4">
    <location>
        <begin position="4"/>
        <end position="59"/>
    </location>
</feature>
<sequence>MLETSGRLLRMLSLLQARRDWTGAELAERLSVTTRTVRNDIDRLRELGYPVQARPGVAGGYRLGAGGTLPPLLLDDDEAVAVAIGLRSAATGSVSGLEETSLRALTKLQQLLPSRLRHRISAFQHAMPVPARGPRVDADVLTVIASACRDRERLRFDYRTHSGASSQRAVEPYRVLSHRQRWYLMAWDLDRGDWRTFRVDRMHPRAPTGPRFTPRELPPDADIAARLERGIGEAPWRFRARVIVHASAEHVRQRIPIPIDVEELGDNRCAFQPGSDYPHMLALYIGMLDADFEVLDSPELLEALRTLVHRYQRALDAGSQNSET</sequence>
<dbReference type="InterPro" id="IPR036388">
    <property type="entry name" value="WH-like_DNA-bd_sf"/>
</dbReference>
<evidence type="ECO:0000256" key="2">
    <source>
        <dbReference type="ARBA" id="ARBA00023125"/>
    </source>
</evidence>
<dbReference type="RefSeq" id="WP_181580563.1">
    <property type="nucleotide sequence ID" value="NZ_CP059399.1"/>
</dbReference>
<keyword evidence="1" id="KW-0805">Transcription regulation</keyword>
<dbReference type="Gene3D" id="1.10.10.10">
    <property type="entry name" value="Winged helix-like DNA-binding domain superfamily/Winged helix DNA-binding domain"/>
    <property type="match status" value="1"/>
</dbReference>
<dbReference type="PROSITE" id="PS51000">
    <property type="entry name" value="HTH_DEOR_2"/>
    <property type="match status" value="1"/>
</dbReference>
<dbReference type="PROSITE" id="PS52050">
    <property type="entry name" value="WYL"/>
    <property type="match status" value="1"/>
</dbReference>
<dbReference type="Pfam" id="PF08279">
    <property type="entry name" value="HTH_11"/>
    <property type="match status" value="1"/>
</dbReference>
<organism evidence="5 6">
    <name type="scientific">Nocardia huaxiensis</name>
    <dbReference type="NCBI Taxonomy" id="2755382"/>
    <lineage>
        <taxon>Bacteria</taxon>
        <taxon>Bacillati</taxon>
        <taxon>Actinomycetota</taxon>
        <taxon>Actinomycetes</taxon>
        <taxon>Mycobacteriales</taxon>
        <taxon>Nocardiaceae</taxon>
        <taxon>Nocardia</taxon>
    </lineage>
</organism>
<dbReference type="PIRSF" id="PIRSF016838">
    <property type="entry name" value="PafC"/>
    <property type="match status" value="1"/>
</dbReference>
<keyword evidence="3" id="KW-0804">Transcription</keyword>
<dbReference type="AlphaFoldDB" id="A0A7D6ZEY3"/>
<reference evidence="5 6" key="1">
    <citation type="submission" date="2020-07" db="EMBL/GenBank/DDBJ databases">
        <authorList>
            <person name="Zhuang K."/>
            <person name="Ran Y."/>
        </authorList>
    </citation>
    <scope>NUCLEOTIDE SEQUENCE [LARGE SCALE GENOMIC DNA]</scope>
    <source>
        <strain evidence="5 6">WCH-YHL-001</strain>
    </source>
</reference>
<dbReference type="InterPro" id="IPR013196">
    <property type="entry name" value="HTH_11"/>
</dbReference>
<dbReference type="InterPro" id="IPR051534">
    <property type="entry name" value="CBASS_pafABC_assoc_protein"/>
</dbReference>
<dbReference type="GO" id="GO:0003700">
    <property type="term" value="F:DNA-binding transcription factor activity"/>
    <property type="evidence" value="ECO:0007669"/>
    <property type="project" value="InterPro"/>
</dbReference>
<dbReference type="SUPFAM" id="SSF46785">
    <property type="entry name" value="Winged helix' DNA-binding domain"/>
    <property type="match status" value="1"/>
</dbReference>